<sequence length="411" mass="46207">MMMGGSSVNNLSGHILSFCRYLRRKGFLVGLKEAEDGIRALHFINITDREQFRLALKTVLCSSKEEQATFDQAFKLFFTASSRDQEKIPFLSSMQQTGREEQKDAAEEGEEQEEALRKNGASEATEDSPGHSVAAESKEEQEMGAADKGLSKALRWLAANTANQRAVEWQVVISPTEMGKMRKAARKFARCIQLKQSRRLTAKRKGRRFDGRRTLRASLQTGGFPVDPVWKGPKKLNAKFILLCDGSRSMSAYADPFLQFAYALTEYTRHVEVFLFSTKLKRITPQLQNGSNGQLPVLTVFQDEWGGGTRIGESLCSFVQQYGPQMLRKETIVMIASDGLDTGSIVSLPRAMREMKQRTSAVIWLNPLLNLNGYQPEARGMKMALPYIDVFSEAQSAASFERLARMMTIRR</sequence>
<dbReference type="PANTHER" id="PTHR39338">
    <property type="entry name" value="BLL5662 PROTEIN-RELATED"/>
    <property type="match status" value="1"/>
</dbReference>
<dbReference type="InterPro" id="IPR008912">
    <property type="entry name" value="Uncharacterised_CoxE"/>
</dbReference>
<dbReference type="SUPFAM" id="SSF53300">
    <property type="entry name" value="vWA-like"/>
    <property type="match status" value="1"/>
</dbReference>
<evidence type="ECO:0000313" key="2">
    <source>
        <dbReference type="EMBL" id="OCA88723.1"/>
    </source>
</evidence>
<gene>
    <name evidence="2" type="ORF">A8F95_04550</name>
</gene>
<proteinExistence type="predicted"/>
<name>A0A1B9AYA9_9BACI</name>
<evidence type="ECO:0000256" key="1">
    <source>
        <dbReference type="SAM" id="MobiDB-lite"/>
    </source>
</evidence>
<evidence type="ECO:0008006" key="4">
    <source>
        <dbReference type="Google" id="ProtNLM"/>
    </source>
</evidence>
<dbReference type="InterPro" id="IPR036465">
    <property type="entry name" value="vWFA_dom_sf"/>
</dbReference>
<dbReference type="Pfam" id="PF05762">
    <property type="entry name" value="VWA_CoxE"/>
    <property type="match status" value="1"/>
</dbReference>
<organism evidence="2 3">
    <name type="scientific">Pseudobacillus wudalianchiensis</name>
    <dbReference type="NCBI Taxonomy" id="1743143"/>
    <lineage>
        <taxon>Bacteria</taxon>
        <taxon>Bacillati</taxon>
        <taxon>Bacillota</taxon>
        <taxon>Bacilli</taxon>
        <taxon>Bacillales</taxon>
        <taxon>Bacillaceae</taxon>
        <taxon>Pseudobacillus</taxon>
    </lineage>
</organism>
<dbReference type="PIRSF" id="PIRSF010256">
    <property type="entry name" value="CoxE_vWa"/>
    <property type="match status" value="1"/>
</dbReference>
<keyword evidence="3" id="KW-1185">Reference proteome</keyword>
<reference evidence="3" key="1">
    <citation type="submission" date="2016-05" db="EMBL/GenBank/DDBJ databases">
        <authorList>
            <person name="Liu B."/>
            <person name="Wang J."/>
            <person name="Zhu Y."/>
            <person name="Liu G."/>
            <person name="Chen Q."/>
            <person name="Chen Z."/>
            <person name="Lan J."/>
            <person name="Che J."/>
            <person name="Ge C."/>
            <person name="Shi H."/>
            <person name="Pan Z."/>
            <person name="Liu X."/>
        </authorList>
    </citation>
    <scope>NUCLEOTIDE SEQUENCE [LARGE SCALE GENOMIC DNA]</scope>
    <source>
        <strain evidence="3">FJAT-27215</strain>
    </source>
</reference>
<dbReference type="AlphaFoldDB" id="A0A1B9AYA9"/>
<comment type="caution">
    <text evidence="2">The sequence shown here is derived from an EMBL/GenBank/DDBJ whole genome shotgun (WGS) entry which is preliminary data.</text>
</comment>
<dbReference type="PANTHER" id="PTHR39338:SF6">
    <property type="entry name" value="BLL5662 PROTEIN"/>
    <property type="match status" value="1"/>
</dbReference>
<feature type="region of interest" description="Disordered" evidence="1">
    <location>
        <begin position="89"/>
        <end position="145"/>
    </location>
</feature>
<protein>
    <recommendedName>
        <fullName evidence="4">VWA containing CoxE family protein</fullName>
    </recommendedName>
</protein>
<dbReference type="Proteomes" id="UP000092578">
    <property type="component" value="Unassembled WGS sequence"/>
</dbReference>
<accession>A0A1B9AYA9</accession>
<dbReference type="InterPro" id="IPR011195">
    <property type="entry name" value="UCP010256"/>
</dbReference>
<evidence type="ECO:0000313" key="3">
    <source>
        <dbReference type="Proteomes" id="UP000092578"/>
    </source>
</evidence>
<dbReference type="EMBL" id="MAYT01000012">
    <property type="protein sequence ID" value="OCA88723.1"/>
    <property type="molecule type" value="Genomic_DNA"/>
</dbReference>